<reference evidence="3 4" key="1">
    <citation type="journal article" date="2021" name="Commun. Biol.">
        <title>The genome of Shorea leprosula (Dipterocarpaceae) highlights the ecological relevance of drought in aseasonal tropical rainforests.</title>
        <authorList>
            <person name="Ng K.K.S."/>
            <person name="Kobayashi M.J."/>
            <person name="Fawcett J.A."/>
            <person name="Hatakeyama M."/>
            <person name="Paape T."/>
            <person name="Ng C.H."/>
            <person name="Ang C.C."/>
            <person name="Tnah L.H."/>
            <person name="Lee C.T."/>
            <person name="Nishiyama T."/>
            <person name="Sese J."/>
            <person name="O'Brien M.J."/>
            <person name="Copetti D."/>
            <person name="Mohd Noor M.I."/>
            <person name="Ong R.C."/>
            <person name="Putra M."/>
            <person name="Sireger I.Z."/>
            <person name="Indrioko S."/>
            <person name="Kosugi Y."/>
            <person name="Izuno A."/>
            <person name="Isagi Y."/>
            <person name="Lee S.L."/>
            <person name="Shimizu K.K."/>
        </authorList>
    </citation>
    <scope>NUCLEOTIDE SEQUENCE [LARGE SCALE GENOMIC DNA]</scope>
    <source>
        <strain evidence="3">214</strain>
    </source>
</reference>
<dbReference type="PANTHER" id="PTHR36040">
    <property type="entry name" value="OS04G0188500 PROTEIN"/>
    <property type="match status" value="1"/>
</dbReference>
<keyword evidence="2" id="KW-0732">Signal</keyword>
<feature type="region of interest" description="Disordered" evidence="1">
    <location>
        <begin position="44"/>
        <end position="85"/>
    </location>
</feature>
<dbReference type="Proteomes" id="UP001054252">
    <property type="component" value="Unassembled WGS sequence"/>
</dbReference>
<evidence type="ECO:0000256" key="1">
    <source>
        <dbReference type="SAM" id="MobiDB-lite"/>
    </source>
</evidence>
<feature type="chain" id="PRO_5043629968" evidence="2">
    <location>
        <begin position="26"/>
        <end position="85"/>
    </location>
</feature>
<accession>A0AAV5J6L2</accession>
<dbReference type="AlphaFoldDB" id="A0AAV5J6L2"/>
<evidence type="ECO:0000256" key="2">
    <source>
        <dbReference type="SAM" id="SignalP"/>
    </source>
</evidence>
<sequence length="85" mass="8990">MNAKELRLLGFVLAMMMVVMNCCLAAGRSKQVQELEHEHGQNYVNEAGNGDAAAASPASSINDDNKHHYISRGNFNGGSGGDGNP</sequence>
<evidence type="ECO:0000313" key="4">
    <source>
        <dbReference type="Proteomes" id="UP001054252"/>
    </source>
</evidence>
<organism evidence="3 4">
    <name type="scientific">Rubroshorea leprosula</name>
    <dbReference type="NCBI Taxonomy" id="152421"/>
    <lineage>
        <taxon>Eukaryota</taxon>
        <taxon>Viridiplantae</taxon>
        <taxon>Streptophyta</taxon>
        <taxon>Embryophyta</taxon>
        <taxon>Tracheophyta</taxon>
        <taxon>Spermatophyta</taxon>
        <taxon>Magnoliopsida</taxon>
        <taxon>eudicotyledons</taxon>
        <taxon>Gunneridae</taxon>
        <taxon>Pentapetalae</taxon>
        <taxon>rosids</taxon>
        <taxon>malvids</taxon>
        <taxon>Malvales</taxon>
        <taxon>Dipterocarpaceae</taxon>
        <taxon>Rubroshorea</taxon>
    </lineage>
</organism>
<evidence type="ECO:0000313" key="3">
    <source>
        <dbReference type="EMBL" id="GKV08331.1"/>
    </source>
</evidence>
<protein>
    <submittedName>
        <fullName evidence="3">Uncharacterized protein</fullName>
    </submittedName>
</protein>
<gene>
    <name evidence="3" type="ORF">SLEP1_g19977</name>
</gene>
<feature type="signal peptide" evidence="2">
    <location>
        <begin position="1"/>
        <end position="25"/>
    </location>
</feature>
<comment type="caution">
    <text evidence="3">The sequence shown here is derived from an EMBL/GenBank/DDBJ whole genome shotgun (WGS) entry which is preliminary data.</text>
</comment>
<dbReference type="PANTHER" id="PTHR36040:SF5">
    <property type="entry name" value="TRANSMEMBRANE PROTEIN"/>
    <property type="match status" value="1"/>
</dbReference>
<name>A0AAV5J6L2_9ROSI</name>
<dbReference type="EMBL" id="BPVZ01000028">
    <property type="protein sequence ID" value="GKV08331.1"/>
    <property type="molecule type" value="Genomic_DNA"/>
</dbReference>
<proteinExistence type="predicted"/>
<keyword evidence="4" id="KW-1185">Reference proteome</keyword>
<feature type="compositionally biased region" description="Low complexity" evidence="1">
    <location>
        <begin position="47"/>
        <end position="62"/>
    </location>
</feature>
<feature type="compositionally biased region" description="Gly residues" evidence="1">
    <location>
        <begin position="75"/>
        <end position="85"/>
    </location>
</feature>